<gene>
    <name evidence="3" type="ORF">GCM10011534_24770</name>
</gene>
<feature type="domain" description="Amidase" evidence="2">
    <location>
        <begin position="27"/>
        <end position="447"/>
    </location>
</feature>
<dbReference type="Pfam" id="PF01425">
    <property type="entry name" value="Amidase"/>
    <property type="match status" value="1"/>
</dbReference>
<dbReference type="PROSITE" id="PS00571">
    <property type="entry name" value="AMIDASES"/>
    <property type="match status" value="1"/>
</dbReference>
<accession>A0A917SWY1</accession>
<dbReference type="Proteomes" id="UP000649829">
    <property type="component" value="Unassembled WGS sequence"/>
</dbReference>
<dbReference type="PANTHER" id="PTHR11895:SF7">
    <property type="entry name" value="GLUTAMYL-TRNA(GLN) AMIDOTRANSFERASE SUBUNIT A, MITOCHONDRIAL"/>
    <property type="match status" value="1"/>
</dbReference>
<proteinExistence type="inferred from homology"/>
<evidence type="ECO:0000256" key="1">
    <source>
        <dbReference type="ARBA" id="ARBA00009199"/>
    </source>
</evidence>
<comment type="similarity">
    <text evidence="1">Belongs to the amidase family.</text>
</comment>
<dbReference type="InterPro" id="IPR023631">
    <property type="entry name" value="Amidase_dom"/>
</dbReference>
<organism evidence="3 4">
    <name type="scientific">Pseudooceanicola nanhaiensis</name>
    <dbReference type="NCBI Taxonomy" id="375761"/>
    <lineage>
        <taxon>Bacteria</taxon>
        <taxon>Pseudomonadati</taxon>
        <taxon>Pseudomonadota</taxon>
        <taxon>Alphaproteobacteria</taxon>
        <taxon>Rhodobacterales</taxon>
        <taxon>Paracoccaceae</taxon>
        <taxon>Pseudooceanicola</taxon>
    </lineage>
</organism>
<dbReference type="GO" id="GO:0003824">
    <property type="term" value="F:catalytic activity"/>
    <property type="evidence" value="ECO:0007669"/>
    <property type="project" value="InterPro"/>
</dbReference>
<protein>
    <submittedName>
        <fullName evidence="3">Amidase</fullName>
    </submittedName>
</protein>
<dbReference type="PANTHER" id="PTHR11895">
    <property type="entry name" value="TRANSAMIDASE"/>
    <property type="match status" value="1"/>
</dbReference>
<evidence type="ECO:0000313" key="4">
    <source>
        <dbReference type="Proteomes" id="UP000649829"/>
    </source>
</evidence>
<dbReference type="NCBIfam" id="NF005687">
    <property type="entry name" value="PRK07487.1"/>
    <property type="match status" value="1"/>
</dbReference>
<dbReference type="EMBL" id="BMLF01000002">
    <property type="protein sequence ID" value="GGM01987.1"/>
    <property type="molecule type" value="Genomic_DNA"/>
</dbReference>
<dbReference type="InterPro" id="IPR000120">
    <property type="entry name" value="Amidase"/>
</dbReference>
<dbReference type="InterPro" id="IPR036928">
    <property type="entry name" value="AS_sf"/>
</dbReference>
<dbReference type="RefSeq" id="WP_028287656.1">
    <property type="nucleotide sequence ID" value="NZ_BMLF01000002.1"/>
</dbReference>
<name>A0A917SWY1_9RHOB</name>
<dbReference type="AlphaFoldDB" id="A0A917SWY1"/>
<evidence type="ECO:0000313" key="3">
    <source>
        <dbReference type="EMBL" id="GGM01987.1"/>
    </source>
</evidence>
<dbReference type="Gene3D" id="3.90.1300.10">
    <property type="entry name" value="Amidase signature (AS) domain"/>
    <property type="match status" value="1"/>
</dbReference>
<dbReference type="SUPFAM" id="SSF75304">
    <property type="entry name" value="Amidase signature (AS) enzymes"/>
    <property type="match status" value="1"/>
</dbReference>
<sequence>MTDDPDTLSARELAHRIREGRLSAAAVTRGVLDRMARVNPGINAIVQECGDAAMAEAEAVDRKAAAGERLGILAGVPVTIKVIADQAGYATTNGTTLARDLVAKADNPFLRNMRAEGAIVVGRTNTPAFSYRWFTSNLIHGTTVNPRNHGLTPGGSSGGAGAAVAAGLGHIAHGTDIAGSIRYPAYACGIQGLRPTPGRVPYFNATSGDRAIGPQMMAVSGPLARRVDDLRLGLEAMAGEDPDDPWSVPVPLRGAPYRRRVALVTHPGGIDTDPRIVDDLHRAAGILRRAGWEVETPTHVPEIREAVELQTDLWLSDAYADKLAAAEAEGDPGALACLGKFRERASTIDTARITRLFIRRSALARAWRAFLADYPVVLTPVSAELPFKQDEDLEGPEVLDRLWEAQLPQVAIPLLGLPGASVCSGIEGNVPSGVHIVTAPWREDICLDAAEVLEAGFGVPEVAG</sequence>
<evidence type="ECO:0000259" key="2">
    <source>
        <dbReference type="Pfam" id="PF01425"/>
    </source>
</evidence>
<dbReference type="InterPro" id="IPR020556">
    <property type="entry name" value="Amidase_CS"/>
</dbReference>
<keyword evidence="4" id="KW-1185">Reference proteome</keyword>
<reference evidence="3" key="1">
    <citation type="journal article" date="2014" name="Int. J. Syst. Evol. Microbiol.">
        <title>Complete genome sequence of Corynebacterium casei LMG S-19264T (=DSM 44701T), isolated from a smear-ripened cheese.</title>
        <authorList>
            <consortium name="US DOE Joint Genome Institute (JGI-PGF)"/>
            <person name="Walter F."/>
            <person name="Albersmeier A."/>
            <person name="Kalinowski J."/>
            <person name="Ruckert C."/>
        </authorList>
    </citation>
    <scope>NUCLEOTIDE SEQUENCE</scope>
    <source>
        <strain evidence="3">CGMCC 1.6293</strain>
    </source>
</reference>
<reference evidence="3" key="2">
    <citation type="submission" date="2020-09" db="EMBL/GenBank/DDBJ databases">
        <authorList>
            <person name="Sun Q."/>
            <person name="Zhou Y."/>
        </authorList>
    </citation>
    <scope>NUCLEOTIDE SEQUENCE</scope>
    <source>
        <strain evidence="3">CGMCC 1.6293</strain>
    </source>
</reference>
<comment type="caution">
    <text evidence="3">The sequence shown here is derived from an EMBL/GenBank/DDBJ whole genome shotgun (WGS) entry which is preliminary data.</text>
</comment>